<keyword evidence="2" id="KW-0812">Transmembrane</keyword>
<dbReference type="SUPFAM" id="SSF48097">
    <property type="entry name" value="Regulator of G-protein signaling, RGS"/>
    <property type="match status" value="1"/>
</dbReference>
<evidence type="ECO:0000256" key="1">
    <source>
        <dbReference type="SAM" id="MobiDB-lite"/>
    </source>
</evidence>
<dbReference type="AlphaFoldDB" id="A0AA88GKR8"/>
<name>A0AA88GKR8_NAELO</name>
<feature type="compositionally biased region" description="Low complexity" evidence="1">
    <location>
        <begin position="50"/>
        <end position="79"/>
    </location>
</feature>
<keyword evidence="2" id="KW-0472">Membrane</keyword>
<evidence type="ECO:0000313" key="5">
    <source>
        <dbReference type="Proteomes" id="UP000816034"/>
    </source>
</evidence>
<feature type="compositionally biased region" description="Low complexity" evidence="1">
    <location>
        <begin position="161"/>
        <end position="183"/>
    </location>
</feature>
<dbReference type="InterPro" id="IPR036305">
    <property type="entry name" value="RGS_sf"/>
</dbReference>
<feature type="compositionally biased region" description="Low complexity" evidence="1">
    <location>
        <begin position="95"/>
        <end position="109"/>
    </location>
</feature>
<accession>A0AA88GKR8</accession>
<dbReference type="RefSeq" id="XP_044545195.1">
    <property type="nucleotide sequence ID" value="XM_044699159.1"/>
</dbReference>
<evidence type="ECO:0000259" key="3">
    <source>
        <dbReference type="PROSITE" id="PS50132"/>
    </source>
</evidence>
<dbReference type="InterPro" id="IPR044926">
    <property type="entry name" value="RGS_subdomain_2"/>
</dbReference>
<dbReference type="InterPro" id="IPR016137">
    <property type="entry name" value="RGS"/>
</dbReference>
<dbReference type="PANTHER" id="PTHR10845">
    <property type="entry name" value="REGULATOR OF G PROTEIN SIGNALING"/>
    <property type="match status" value="1"/>
</dbReference>
<dbReference type="SMART" id="SM00315">
    <property type="entry name" value="RGS"/>
    <property type="match status" value="1"/>
</dbReference>
<dbReference type="EMBL" id="PYSW02000036">
    <property type="protein sequence ID" value="KAG2377933.1"/>
    <property type="molecule type" value="Genomic_DNA"/>
</dbReference>
<sequence length="613" mass="67618">MTDPNDIELNHKSSLSYLQVNPNGASSSTTSLTGDVSPGTVSDSNTSTTSQVHLLSGQQHQQQTSQQFQHPLPSSSQPNGGSGSFLGAHSSFLQNNNTVSNRTNSSTQNKVTTIRDNSDVLSSDDASDDVQSPGGGMNHHHAHDHHHSVTVNVKDIETKSNKSAATSSKTKRSGSSGRSGSATGSDAIRIHTRCGTFELSWLKVLSLMSLIVNLVAFLVLGGLILAGYLTQSDYSANWFGLDTDTSYYREMMIASCRAAVFSNFNPVTTANYTARYYDWQKKFTANAQSVQKRVPPSLQYTVSHNISVLELRTSKAVGTEFAALGQAAAGNFSTAMSMIDSAAYKGFLEGYAVEFQPMVNYVKSKRDEGSNYSLLVTTISLIVICVSLLVVIPTVVASIGLSLRKDSVNTKKLQKVKAHLLMDTMKDNKLRELFKAHCKQEMSLENFLLLDKITDYKKLCERSFEIQVYLYDNDQTTSDATSEGGLSVEQPKKKKKGFTEKDLINIEKKKYEIAFEIYSDFLEVNGEHSVNLNKQMIDRVKEHLDFFATGQNEHLADGIFDGVENEICILMLDTHARFVQSVQFQKQLRKEALTTFKITTLKKNKNAATSQSK</sequence>
<dbReference type="GeneID" id="68101472"/>
<dbReference type="Pfam" id="PF00615">
    <property type="entry name" value="RGS"/>
    <property type="match status" value="1"/>
</dbReference>
<evidence type="ECO:0000256" key="2">
    <source>
        <dbReference type="SAM" id="Phobius"/>
    </source>
</evidence>
<dbReference type="PANTHER" id="PTHR10845:SF192">
    <property type="entry name" value="DOUBLE HIT, ISOFORM B"/>
    <property type="match status" value="1"/>
</dbReference>
<keyword evidence="5" id="KW-1185">Reference proteome</keyword>
<dbReference type="PROSITE" id="PS50132">
    <property type="entry name" value="RGS"/>
    <property type="match status" value="1"/>
</dbReference>
<feature type="region of interest" description="Disordered" evidence="1">
    <location>
        <begin position="1"/>
        <end position="183"/>
    </location>
</feature>
<feature type="compositionally biased region" description="Basic residues" evidence="1">
    <location>
        <begin position="138"/>
        <end position="148"/>
    </location>
</feature>
<comment type="caution">
    <text evidence="4">The sequence shown here is derived from an EMBL/GenBank/DDBJ whole genome shotgun (WGS) entry which is preliminary data.</text>
</comment>
<reference evidence="4 5" key="1">
    <citation type="journal article" date="2018" name="BMC Genomics">
        <title>The genome of Naegleria lovaniensis, the basis for a comparative approach to unravel pathogenicity factors of the human pathogenic amoeba N. fowleri.</title>
        <authorList>
            <person name="Liechti N."/>
            <person name="Schurch N."/>
            <person name="Bruggmann R."/>
            <person name="Wittwer M."/>
        </authorList>
    </citation>
    <scope>NUCLEOTIDE SEQUENCE [LARGE SCALE GENOMIC DNA]</scope>
    <source>
        <strain evidence="4 5">ATCC 30569</strain>
    </source>
</reference>
<dbReference type="Proteomes" id="UP000816034">
    <property type="component" value="Unassembled WGS sequence"/>
</dbReference>
<feature type="compositionally biased region" description="Polar residues" evidence="1">
    <location>
        <begin position="12"/>
        <end position="49"/>
    </location>
</feature>
<dbReference type="Gene3D" id="1.10.167.10">
    <property type="entry name" value="Regulator of G-protein Signalling 4, domain 2"/>
    <property type="match status" value="1"/>
</dbReference>
<gene>
    <name evidence="4" type="ORF">C9374_009018</name>
</gene>
<evidence type="ECO:0000313" key="4">
    <source>
        <dbReference type="EMBL" id="KAG2377933.1"/>
    </source>
</evidence>
<proteinExistence type="predicted"/>
<feature type="transmembrane region" description="Helical" evidence="2">
    <location>
        <begin position="372"/>
        <end position="403"/>
    </location>
</feature>
<feature type="domain" description="RGS" evidence="3">
    <location>
        <begin position="420"/>
        <end position="588"/>
    </location>
</feature>
<protein>
    <recommendedName>
        <fullName evidence="3">RGS domain-containing protein</fullName>
    </recommendedName>
</protein>
<feature type="transmembrane region" description="Helical" evidence="2">
    <location>
        <begin position="207"/>
        <end position="229"/>
    </location>
</feature>
<feature type="compositionally biased region" description="Low complexity" evidence="1">
    <location>
        <begin position="119"/>
        <end position="132"/>
    </location>
</feature>
<keyword evidence="2" id="KW-1133">Transmembrane helix</keyword>
<organism evidence="4 5">
    <name type="scientific">Naegleria lovaniensis</name>
    <name type="common">Amoeba</name>
    <dbReference type="NCBI Taxonomy" id="51637"/>
    <lineage>
        <taxon>Eukaryota</taxon>
        <taxon>Discoba</taxon>
        <taxon>Heterolobosea</taxon>
        <taxon>Tetramitia</taxon>
        <taxon>Eutetramitia</taxon>
        <taxon>Vahlkampfiidae</taxon>
        <taxon>Naegleria</taxon>
    </lineage>
</organism>